<keyword evidence="4 8" id="KW-0479">Metal-binding</keyword>
<evidence type="ECO:0000256" key="9">
    <source>
        <dbReference type="RuleBase" id="RU000461"/>
    </source>
</evidence>
<feature type="non-terminal residue" evidence="10">
    <location>
        <position position="1"/>
    </location>
</feature>
<comment type="similarity">
    <text evidence="2 9">Belongs to the cytochrome P450 family.</text>
</comment>
<dbReference type="GO" id="GO:0016705">
    <property type="term" value="F:oxidoreductase activity, acting on paired donors, with incorporation or reduction of molecular oxygen"/>
    <property type="evidence" value="ECO:0007669"/>
    <property type="project" value="InterPro"/>
</dbReference>
<dbReference type="HOGENOM" id="CLU_001570_27_0_1"/>
<keyword evidence="6 8" id="KW-0408">Iron</keyword>
<dbReference type="PANTHER" id="PTHR24287:SF1">
    <property type="entry name" value="P450, PUTATIVE (EUROFUNG)-RELATED"/>
    <property type="match status" value="1"/>
</dbReference>
<dbReference type="GO" id="GO:0020037">
    <property type="term" value="F:heme binding"/>
    <property type="evidence" value="ECO:0007669"/>
    <property type="project" value="InterPro"/>
</dbReference>
<dbReference type="PROSITE" id="PS00086">
    <property type="entry name" value="CYTOCHROME_P450"/>
    <property type="match status" value="1"/>
</dbReference>
<dbReference type="GO" id="GO:0005506">
    <property type="term" value="F:iron ion binding"/>
    <property type="evidence" value="ECO:0007669"/>
    <property type="project" value="InterPro"/>
</dbReference>
<dbReference type="InterPro" id="IPR001128">
    <property type="entry name" value="Cyt_P450"/>
</dbReference>
<dbReference type="Gene3D" id="1.10.630.10">
    <property type="entry name" value="Cytochrome P450"/>
    <property type="match status" value="1"/>
</dbReference>
<reference evidence="10 11" key="1">
    <citation type="submission" date="2014-04" db="EMBL/GenBank/DDBJ databases">
        <authorList>
            <consortium name="DOE Joint Genome Institute"/>
            <person name="Kuo A."/>
            <person name="Tarkka M."/>
            <person name="Buscot F."/>
            <person name="Kohler A."/>
            <person name="Nagy L.G."/>
            <person name="Floudas D."/>
            <person name="Copeland A."/>
            <person name="Barry K.W."/>
            <person name="Cichocki N."/>
            <person name="Veneault-Fourrey C."/>
            <person name="LaButti K."/>
            <person name="Lindquist E.A."/>
            <person name="Lipzen A."/>
            <person name="Lundell T."/>
            <person name="Morin E."/>
            <person name="Murat C."/>
            <person name="Sun H."/>
            <person name="Tunlid A."/>
            <person name="Henrissat B."/>
            <person name="Grigoriev I.V."/>
            <person name="Hibbett D.S."/>
            <person name="Martin F."/>
            <person name="Nordberg H.P."/>
            <person name="Cantor M.N."/>
            <person name="Hua S.X."/>
        </authorList>
    </citation>
    <scope>NUCLEOTIDE SEQUENCE [LARGE SCALE GENOMIC DNA]</scope>
    <source>
        <strain evidence="10 11">F 1598</strain>
    </source>
</reference>
<keyword evidence="11" id="KW-1185">Reference proteome</keyword>
<evidence type="ECO:0000313" key="11">
    <source>
        <dbReference type="Proteomes" id="UP000054166"/>
    </source>
</evidence>
<name>A0A0C3FHV1_PILCF</name>
<dbReference type="Proteomes" id="UP000054166">
    <property type="component" value="Unassembled WGS sequence"/>
</dbReference>
<proteinExistence type="inferred from homology"/>
<evidence type="ECO:0000256" key="1">
    <source>
        <dbReference type="ARBA" id="ARBA00001971"/>
    </source>
</evidence>
<dbReference type="GO" id="GO:0004497">
    <property type="term" value="F:monooxygenase activity"/>
    <property type="evidence" value="ECO:0007669"/>
    <property type="project" value="UniProtKB-KW"/>
</dbReference>
<dbReference type="PRINTS" id="PR00385">
    <property type="entry name" value="P450"/>
</dbReference>
<protein>
    <recommendedName>
        <fullName evidence="12">Cytochrome P450</fullName>
    </recommendedName>
</protein>
<evidence type="ECO:0000256" key="6">
    <source>
        <dbReference type="ARBA" id="ARBA00023004"/>
    </source>
</evidence>
<dbReference type="PRINTS" id="PR00463">
    <property type="entry name" value="EP450I"/>
</dbReference>
<sequence>ARFTLDTASEFLFGQNLNTLSSSLPVPGQGGIGAKGSVTTDAWGSFAQAFEEIQQIVTNRRRLGYTWPLFELFDDKTTPQVTVIRRFLDPIVRQVLLDKEAMENSGIESRIEEKAFIQHLAESTNDAGLIRDQILSVLLASRDTTACLLTYVTYFLTMYPDVTKKLRTEILKYCGPDGALTYDNTRHLKYLRAVINETLRLFPPIPLNMRESRATSCALPPADPTYTSFSTAPLYMPKNTTFLYFPALTQRNPALWGKDADTFDPERWLDPERLARFIANPMMFTPFSAGPRICLGQNYAYHEASYFLVRLLQQFDTFTLASDVQPKESLPPCEWKQACKTGQAAVEQIWPAAAMTLYVKVSIYTRHHAAKSHWKYPGWIMGPIRAIWRTVRLTLGLLQETSSCCKYAVM</sequence>
<comment type="cofactor">
    <cofactor evidence="1 8">
        <name>heme</name>
        <dbReference type="ChEBI" id="CHEBI:30413"/>
    </cofactor>
</comment>
<dbReference type="PANTHER" id="PTHR24287">
    <property type="entry name" value="P450, PUTATIVE (EUROFUNG)-RELATED"/>
    <property type="match status" value="1"/>
</dbReference>
<evidence type="ECO:0008006" key="12">
    <source>
        <dbReference type="Google" id="ProtNLM"/>
    </source>
</evidence>
<dbReference type="InterPro" id="IPR017972">
    <property type="entry name" value="Cyt_P450_CS"/>
</dbReference>
<keyword evidence="3 8" id="KW-0349">Heme</keyword>
<dbReference type="InterPro" id="IPR002401">
    <property type="entry name" value="Cyt_P450_E_grp-I"/>
</dbReference>
<evidence type="ECO:0000256" key="4">
    <source>
        <dbReference type="ARBA" id="ARBA00022723"/>
    </source>
</evidence>
<dbReference type="EMBL" id="KN833010">
    <property type="protein sequence ID" value="KIM79356.1"/>
    <property type="molecule type" value="Genomic_DNA"/>
</dbReference>
<dbReference type="OrthoDB" id="1470350at2759"/>
<dbReference type="SUPFAM" id="SSF48264">
    <property type="entry name" value="Cytochrome P450"/>
    <property type="match status" value="1"/>
</dbReference>
<gene>
    <name evidence="10" type="ORF">PILCRDRAFT_74435</name>
</gene>
<reference evidence="11" key="2">
    <citation type="submission" date="2015-01" db="EMBL/GenBank/DDBJ databases">
        <title>Evolutionary Origins and Diversification of the Mycorrhizal Mutualists.</title>
        <authorList>
            <consortium name="DOE Joint Genome Institute"/>
            <consortium name="Mycorrhizal Genomics Consortium"/>
            <person name="Kohler A."/>
            <person name="Kuo A."/>
            <person name="Nagy L.G."/>
            <person name="Floudas D."/>
            <person name="Copeland A."/>
            <person name="Barry K.W."/>
            <person name="Cichocki N."/>
            <person name="Veneault-Fourrey C."/>
            <person name="LaButti K."/>
            <person name="Lindquist E.A."/>
            <person name="Lipzen A."/>
            <person name="Lundell T."/>
            <person name="Morin E."/>
            <person name="Murat C."/>
            <person name="Riley R."/>
            <person name="Ohm R."/>
            <person name="Sun H."/>
            <person name="Tunlid A."/>
            <person name="Henrissat B."/>
            <person name="Grigoriev I.V."/>
            <person name="Hibbett D.S."/>
            <person name="Martin F."/>
        </authorList>
    </citation>
    <scope>NUCLEOTIDE SEQUENCE [LARGE SCALE GENOMIC DNA]</scope>
    <source>
        <strain evidence="11">F 1598</strain>
    </source>
</reference>
<dbReference type="AlphaFoldDB" id="A0A0C3FHV1"/>
<organism evidence="10 11">
    <name type="scientific">Piloderma croceum (strain F 1598)</name>
    <dbReference type="NCBI Taxonomy" id="765440"/>
    <lineage>
        <taxon>Eukaryota</taxon>
        <taxon>Fungi</taxon>
        <taxon>Dikarya</taxon>
        <taxon>Basidiomycota</taxon>
        <taxon>Agaricomycotina</taxon>
        <taxon>Agaricomycetes</taxon>
        <taxon>Agaricomycetidae</taxon>
        <taxon>Atheliales</taxon>
        <taxon>Atheliaceae</taxon>
        <taxon>Piloderma</taxon>
    </lineage>
</organism>
<feature type="binding site" description="axial binding residue" evidence="8">
    <location>
        <position position="294"/>
    </location>
    <ligand>
        <name>heme</name>
        <dbReference type="ChEBI" id="CHEBI:30413"/>
    </ligand>
    <ligandPart>
        <name>Fe</name>
        <dbReference type="ChEBI" id="CHEBI:18248"/>
    </ligandPart>
</feature>
<evidence type="ECO:0000256" key="7">
    <source>
        <dbReference type="ARBA" id="ARBA00023033"/>
    </source>
</evidence>
<evidence type="ECO:0000256" key="3">
    <source>
        <dbReference type="ARBA" id="ARBA00022617"/>
    </source>
</evidence>
<dbReference type="InParanoid" id="A0A0C3FHV1"/>
<dbReference type="InterPro" id="IPR036396">
    <property type="entry name" value="Cyt_P450_sf"/>
</dbReference>
<evidence type="ECO:0000256" key="8">
    <source>
        <dbReference type="PIRSR" id="PIRSR602401-1"/>
    </source>
</evidence>
<evidence type="ECO:0000256" key="5">
    <source>
        <dbReference type="ARBA" id="ARBA00023002"/>
    </source>
</evidence>
<evidence type="ECO:0000313" key="10">
    <source>
        <dbReference type="EMBL" id="KIM79356.1"/>
    </source>
</evidence>
<keyword evidence="5 9" id="KW-0560">Oxidoreductase</keyword>
<accession>A0A0C3FHV1</accession>
<dbReference type="STRING" id="765440.A0A0C3FHV1"/>
<keyword evidence="7 9" id="KW-0503">Monooxygenase</keyword>
<dbReference type="Pfam" id="PF00067">
    <property type="entry name" value="p450"/>
    <property type="match status" value="1"/>
</dbReference>
<evidence type="ECO:0000256" key="2">
    <source>
        <dbReference type="ARBA" id="ARBA00010617"/>
    </source>
</evidence>
<dbReference type="InterPro" id="IPR047146">
    <property type="entry name" value="Cyt_P450_E_CYP52_fungi"/>
</dbReference>